<dbReference type="Gene3D" id="1.25.10.10">
    <property type="entry name" value="Leucine-rich Repeat Variant"/>
    <property type="match status" value="1"/>
</dbReference>
<dbReference type="InterPro" id="IPR011989">
    <property type="entry name" value="ARM-like"/>
</dbReference>
<dbReference type="RefSeq" id="WP_378258311.1">
    <property type="nucleotide sequence ID" value="NZ_JBHSIT010000006.1"/>
</dbReference>
<reference evidence="2" key="1">
    <citation type="journal article" date="2019" name="Int. J. Syst. Evol. Microbiol.">
        <title>The Global Catalogue of Microorganisms (GCM) 10K type strain sequencing project: providing services to taxonomists for standard genome sequencing and annotation.</title>
        <authorList>
            <consortium name="The Broad Institute Genomics Platform"/>
            <consortium name="The Broad Institute Genome Sequencing Center for Infectious Disease"/>
            <person name="Wu L."/>
            <person name="Ma J."/>
        </authorList>
    </citation>
    <scope>NUCLEOTIDE SEQUENCE [LARGE SCALE GENOMIC DNA]</scope>
    <source>
        <strain evidence="2">KLKA75</strain>
    </source>
</reference>
<dbReference type="InterPro" id="IPR016024">
    <property type="entry name" value="ARM-type_fold"/>
</dbReference>
<dbReference type="SUPFAM" id="SSF48371">
    <property type="entry name" value="ARM repeat"/>
    <property type="match status" value="1"/>
</dbReference>
<organism evidence="1 2">
    <name type="scientific">Actinomadura gamaensis</name>
    <dbReference type="NCBI Taxonomy" id="1763541"/>
    <lineage>
        <taxon>Bacteria</taxon>
        <taxon>Bacillati</taxon>
        <taxon>Actinomycetota</taxon>
        <taxon>Actinomycetes</taxon>
        <taxon>Streptosporangiales</taxon>
        <taxon>Thermomonosporaceae</taxon>
        <taxon>Actinomadura</taxon>
    </lineage>
</organism>
<accession>A0ABV9U3R2</accession>
<comment type="caution">
    <text evidence="1">The sequence shown here is derived from an EMBL/GenBank/DDBJ whole genome shotgun (WGS) entry which is preliminary data.</text>
</comment>
<name>A0ABV9U3R2_9ACTN</name>
<keyword evidence="2" id="KW-1185">Reference proteome</keyword>
<dbReference type="InterPro" id="IPR021133">
    <property type="entry name" value="HEAT_type_2"/>
</dbReference>
<evidence type="ECO:0008006" key="3">
    <source>
        <dbReference type="Google" id="ProtNLM"/>
    </source>
</evidence>
<proteinExistence type="predicted"/>
<gene>
    <name evidence="1" type="ORF">ACFPCY_22995</name>
</gene>
<dbReference type="EMBL" id="JBHSIT010000006">
    <property type="protein sequence ID" value="MFC4910200.1"/>
    <property type="molecule type" value="Genomic_DNA"/>
</dbReference>
<evidence type="ECO:0000313" key="1">
    <source>
        <dbReference type="EMBL" id="MFC4910200.1"/>
    </source>
</evidence>
<dbReference type="PROSITE" id="PS50077">
    <property type="entry name" value="HEAT_REPEAT"/>
    <property type="match status" value="1"/>
</dbReference>
<dbReference type="Proteomes" id="UP001595872">
    <property type="component" value="Unassembled WGS sequence"/>
</dbReference>
<sequence>MAAANASNGPSPLDRLIGDIDWAHLKVMIGPSQGCPTVPELFTTLRHGAAPVRSRALYDLSEAINHQNSIAEATAPALITVAALLTDPDTDRVTLPTIPHWTDSPIPLRAGLLLLMASVLNDVGNETEAATLRHGFTLSREALQVRAIRPALIPSVLLLLDDLDVQVREAAALALLPLAQDPSLTSQREALNERASAILASSADPHRRRFAARVRAEPADPAAAADKGCCDDPLF</sequence>
<protein>
    <recommendedName>
        <fullName evidence="3">HEAT repeat protein</fullName>
    </recommendedName>
</protein>
<evidence type="ECO:0000313" key="2">
    <source>
        <dbReference type="Proteomes" id="UP001595872"/>
    </source>
</evidence>